<dbReference type="OrthoDB" id="8122262at2759"/>
<reference evidence="1" key="1">
    <citation type="submission" date="2020-08" db="EMBL/GenBank/DDBJ databases">
        <title>Genome sequencing and assembly of the red palm weevil Rhynchophorus ferrugineus.</title>
        <authorList>
            <person name="Dias G.B."/>
            <person name="Bergman C.M."/>
            <person name="Manee M."/>
        </authorList>
    </citation>
    <scope>NUCLEOTIDE SEQUENCE</scope>
    <source>
        <strain evidence="1">AA-2017</strain>
        <tissue evidence="1">Whole larva</tissue>
    </source>
</reference>
<proteinExistence type="predicted"/>
<dbReference type="PANTHER" id="PTHR47326:SF1">
    <property type="entry name" value="HTH PSQ-TYPE DOMAIN-CONTAINING PROTEIN"/>
    <property type="match status" value="1"/>
</dbReference>
<sequence>MEDQGLEDMWFQHDEATLISRTADLAWPVRSPDLTAPDLESKVYVNKPQTIQQLKDNIRREIEEFQPLMLQDVMKNALKRAESCIANRGHHLADIIFQS</sequence>
<keyword evidence="2" id="KW-1185">Reference proteome</keyword>
<dbReference type="Gene3D" id="3.30.420.10">
    <property type="entry name" value="Ribonuclease H-like superfamily/Ribonuclease H"/>
    <property type="match status" value="1"/>
</dbReference>
<dbReference type="PANTHER" id="PTHR47326">
    <property type="entry name" value="TRANSPOSABLE ELEMENT TC3 TRANSPOSASE-LIKE PROTEIN"/>
    <property type="match status" value="1"/>
</dbReference>
<dbReference type="EMBL" id="JAACXV010000015">
    <property type="protein sequence ID" value="KAF7287246.1"/>
    <property type="molecule type" value="Genomic_DNA"/>
</dbReference>
<dbReference type="InterPro" id="IPR036397">
    <property type="entry name" value="RNaseH_sf"/>
</dbReference>
<gene>
    <name evidence="1" type="ORF">GWI33_002065</name>
</gene>
<dbReference type="AlphaFoldDB" id="A0A834ML58"/>
<name>A0A834ML58_RHYFE</name>
<dbReference type="GO" id="GO:0003676">
    <property type="term" value="F:nucleic acid binding"/>
    <property type="evidence" value="ECO:0007669"/>
    <property type="project" value="InterPro"/>
</dbReference>
<comment type="caution">
    <text evidence="1">The sequence shown here is derived from an EMBL/GenBank/DDBJ whole genome shotgun (WGS) entry which is preliminary data.</text>
</comment>
<dbReference type="Proteomes" id="UP000625711">
    <property type="component" value="Unassembled WGS sequence"/>
</dbReference>
<organism evidence="1 2">
    <name type="scientific">Rhynchophorus ferrugineus</name>
    <name type="common">Red palm weevil</name>
    <name type="synonym">Curculio ferrugineus</name>
    <dbReference type="NCBI Taxonomy" id="354439"/>
    <lineage>
        <taxon>Eukaryota</taxon>
        <taxon>Metazoa</taxon>
        <taxon>Ecdysozoa</taxon>
        <taxon>Arthropoda</taxon>
        <taxon>Hexapoda</taxon>
        <taxon>Insecta</taxon>
        <taxon>Pterygota</taxon>
        <taxon>Neoptera</taxon>
        <taxon>Endopterygota</taxon>
        <taxon>Coleoptera</taxon>
        <taxon>Polyphaga</taxon>
        <taxon>Cucujiformia</taxon>
        <taxon>Curculionidae</taxon>
        <taxon>Dryophthorinae</taxon>
        <taxon>Rhynchophorus</taxon>
    </lineage>
</organism>
<protein>
    <submittedName>
        <fullName evidence="1">Uncharacterized protein</fullName>
    </submittedName>
</protein>
<evidence type="ECO:0000313" key="1">
    <source>
        <dbReference type="EMBL" id="KAF7287246.1"/>
    </source>
</evidence>
<evidence type="ECO:0000313" key="2">
    <source>
        <dbReference type="Proteomes" id="UP000625711"/>
    </source>
</evidence>
<accession>A0A834ML58</accession>